<dbReference type="InterPro" id="IPR015034">
    <property type="entry name" value="Bles03"/>
</dbReference>
<dbReference type="EMBL" id="MCFL01000005">
    <property type="protein sequence ID" value="ORZ39346.1"/>
    <property type="molecule type" value="Genomic_DNA"/>
</dbReference>
<organism evidence="2 3">
    <name type="scientific">Catenaria anguillulae PL171</name>
    <dbReference type="NCBI Taxonomy" id="765915"/>
    <lineage>
        <taxon>Eukaryota</taxon>
        <taxon>Fungi</taxon>
        <taxon>Fungi incertae sedis</taxon>
        <taxon>Blastocladiomycota</taxon>
        <taxon>Blastocladiomycetes</taxon>
        <taxon>Blastocladiales</taxon>
        <taxon>Catenariaceae</taxon>
        <taxon>Catenaria</taxon>
    </lineage>
</organism>
<dbReference type="OrthoDB" id="10067381at2759"/>
<reference evidence="2 3" key="1">
    <citation type="submission" date="2016-07" db="EMBL/GenBank/DDBJ databases">
        <title>Pervasive Adenine N6-methylation of Active Genes in Fungi.</title>
        <authorList>
            <consortium name="DOE Joint Genome Institute"/>
            <person name="Mondo S.J."/>
            <person name="Dannebaum R.O."/>
            <person name="Kuo R.C."/>
            <person name="Labutti K."/>
            <person name="Haridas S."/>
            <person name="Kuo A."/>
            <person name="Salamov A."/>
            <person name="Ahrendt S.R."/>
            <person name="Lipzen A."/>
            <person name="Sullivan W."/>
            <person name="Andreopoulos W.B."/>
            <person name="Clum A."/>
            <person name="Lindquist E."/>
            <person name="Daum C."/>
            <person name="Ramamoorthy G.K."/>
            <person name="Gryganskyi A."/>
            <person name="Culley D."/>
            <person name="Magnuson J.K."/>
            <person name="James T.Y."/>
            <person name="O'Malley M.A."/>
            <person name="Stajich J.E."/>
            <person name="Spatafora J.W."/>
            <person name="Visel A."/>
            <person name="Grigoriev I.V."/>
        </authorList>
    </citation>
    <scope>NUCLEOTIDE SEQUENCE [LARGE SCALE GENOMIC DNA]</scope>
    <source>
        <strain evidence="2 3">PL171</strain>
    </source>
</reference>
<evidence type="ECO:0000313" key="2">
    <source>
        <dbReference type="EMBL" id="ORZ39346.1"/>
    </source>
</evidence>
<keyword evidence="3" id="KW-1185">Reference proteome</keyword>
<dbReference type="SUPFAM" id="SSF55418">
    <property type="entry name" value="eIF4e-like"/>
    <property type="match status" value="1"/>
</dbReference>
<comment type="caution">
    <text evidence="2">The sequence shown here is derived from an EMBL/GenBank/DDBJ whole genome shotgun (WGS) entry which is preliminary data.</text>
</comment>
<dbReference type="Pfam" id="PF08939">
    <property type="entry name" value="Bles03"/>
    <property type="match status" value="1"/>
</dbReference>
<dbReference type="AlphaFoldDB" id="A0A1Y2HXM0"/>
<evidence type="ECO:0008006" key="4">
    <source>
        <dbReference type="Google" id="ProtNLM"/>
    </source>
</evidence>
<dbReference type="InterPro" id="IPR023398">
    <property type="entry name" value="TIF_eIF4e-like"/>
</dbReference>
<evidence type="ECO:0000313" key="3">
    <source>
        <dbReference type="Proteomes" id="UP000193411"/>
    </source>
</evidence>
<sequence length="287" mass="31354">MFLSRDSNESVSAFLARFVPTRTTIAQGAWIYIDNPSCASPSAAGAQDLNTQRPNWELAVPAATQILSTLAGQLASTPTLTLARQRQLRQSTTAALKHVATQHHATIGKWILFYPHAQVDQAWTRVATATAAGTLGVAAKVNTTTPAHANGERTYVICVYTHDFNDRADVRRVLVQLFWLGLTPAGLAFHDEEGIATKIVDHKLPSASCTWKPDLYTYLGLDTGNPWGIAPTLYRWQEFLPPKSTAISSKTRRASDVGDDDGHVIATSKRSRSNENEKVVLVEGVDF</sequence>
<dbReference type="Gene3D" id="3.30.760.10">
    <property type="entry name" value="RNA Cap, Translation Initiation Factor Eif4e"/>
    <property type="match status" value="1"/>
</dbReference>
<dbReference type="Proteomes" id="UP000193411">
    <property type="component" value="Unassembled WGS sequence"/>
</dbReference>
<accession>A0A1Y2HXM0</accession>
<protein>
    <recommendedName>
        <fullName evidence="4">DUF1917-domain-containing protein</fullName>
    </recommendedName>
</protein>
<name>A0A1Y2HXM0_9FUNG</name>
<evidence type="ECO:0000256" key="1">
    <source>
        <dbReference type="ARBA" id="ARBA00010568"/>
    </source>
</evidence>
<gene>
    <name evidence="2" type="ORF">BCR44DRAFT_27021</name>
</gene>
<dbReference type="PANTHER" id="PTHR31977">
    <property type="entry name" value="UPF0696 PROTEIN C11ORF68"/>
    <property type="match status" value="1"/>
</dbReference>
<proteinExistence type="inferred from homology"/>
<comment type="similarity">
    <text evidence="1">Belongs to the UPF0696 family.</text>
</comment>
<dbReference type="PANTHER" id="PTHR31977:SF1">
    <property type="entry name" value="UPF0696 PROTEIN C11ORF68"/>
    <property type="match status" value="1"/>
</dbReference>